<dbReference type="Pfam" id="PF18989">
    <property type="entry name" value="DUF5722"/>
    <property type="match status" value="1"/>
</dbReference>
<dbReference type="STRING" id="504797.SAMN05421678_10274"/>
<reference evidence="3 6" key="2">
    <citation type="submission" date="2020-07" db="EMBL/GenBank/DDBJ databases">
        <title>Sequencing the genomes of 1000 actinobacteria strains.</title>
        <authorList>
            <person name="Klenk H.-P."/>
        </authorList>
    </citation>
    <scope>NUCLEOTIDE SEQUENCE [LARGE SCALE GENOMIC DNA]</scope>
    <source>
        <strain evidence="3 6">DSM 45117</strain>
    </source>
</reference>
<accession>A0A1I2LD96</accession>
<dbReference type="RefSeq" id="WP_092881010.1">
    <property type="nucleotide sequence ID" value="NZ_FOOI01000002.1"/>
</dbReference>
<organism evidence="4 5">
    <name type="scientific">Actinopolymorpha cephalotaxi</name>
    <dbReference type="NCBI Taxonomy" id="504797"/>
    <lineage>
        <taxon>Bacteria</taxon>
        <taxon>Bacillati</taxon>
        <taxon>Actinomycetota</taxon>
        <taxon>Actinomycetes</taxon>
        <taxon>Propionibacteriales</taxon>
        <taxon>Actinopolymorphaceae</taxon>
        <taxon>Actinopolymorpha</taxon>
    </lineage>
</organism>
<evidence type="ECO:0000313" key="4">
    <source>
        <dbReference type="EMBL" id="SFF76993.1"/>
    </source>
</evidence>
<evidence type="ECO:0000256" key="1">
    <source>
        <dbReference type="SAM" id="SignalP"/>
    </source>
</evidence>
<evidence type="ECO:0000313" key="5">
    <source>
        <dbReference type="Proteomes" id="UP000199052"/>
    </source>
</evidence>
<dbReference type="AlphaFoldDB" id="A0A1I2LD96"/>
<keyword evidence="6" id="KW-1185">Reference proteome</keyword>
<dbReference type="InterPro" id="IPR017853">
    <property type="entry name" value="GH"/>
</dbReference>
<dbReference type="InterPro" id="IPR043780">
    <property type="entry name" value="DUF5722"/>
</dbReference>
<dbReference type="EMBL" id="JACBZA010000001">
    <property type="protein sequence ID" value="NYH84955.1"/>
    <property type="molecule type" value="Genomic_DNA"/>
</dbReference>
<dbReference type="EMBL" id="FOOI01000002">
    <property type="protein sequence ID" value="SFF76993.1"/>
    <property type="molecule type" value="Genomic_DNA"/>
</dbReference>
<dbReference type="SUPFAM" id="SSF51445">
    <property type="entry name" value="(Trans)glycosidases"/>
    <property type="match status" value="1"/>
</dbReference>
<dbReference type="Proteomes" id="UP000199052">
    <property type="component" value="Unassembled WGS sequence"/>
</dbReference>
<proteinExistence type="predicted"/>
<dbReference type="Gene3D" id="2.60.120.260">
    <property type="entry name" value="Galactose-binding domain-like"/>
    <property type="match status" value="2"/>
</dbReference>
<name>A0A1I2LD96_9ACTN</name>
<dbReference type="Proteomes" id="UP000533017">
    <property type="component" value="Unassembled WGS sequence"/>
</dbReference>
<sequence length="1031" mass="109562">MPGRLRSRSLFILASALAGLLAVAMGVPAAAVASPGAGTAGTAEMAKQVNAARANATDGITAVSAHDTTVEVSGAGTEAAAQVAIYVLGAEADAADYADGEVVARTTSGADGSFTASFPRTDSAGHDRLYDQYVAVAGSGADAKAVGGPRYVDRLDFTPARDFDYPNAASKKGLQVEMTDDAEELGVQHAGINVAFNELMRNGPGGDPSKVVAFESGGRTFYFDADAVARLDGQIKPLSDNGILVNLILILYQSGDPNSAWPILHDPDAAVGSGTVYAFNTRTAEGVAYFTAAMEFLADRYTRADQAHGRAVGYIVGNEVDAQWVWANSGDKPLSEFLTTYARAVRIAWQATRKYWPGARTYVSLTHCWMTVCGANPDPANPTRFYAGKDVIDQLNALTKRTGDVGWNVAYHPYPQDLFNPAFWNDQAATPSFDTEQITFRNIEVLPDYLAQDDLTYAGTKRRIILSEQGCNTPGDTPDAERLQAACYAYAYYKIRFLDGIDAFILHRHVDHQQEGGLRLGLWTWDVDRSEAAMPGRHKVSYDVFAGIDTARSLEVTDFAKSVIGIQDWADVIPGFDPDRLTERTPPTQVGTGVGARPVRPHVLADFENGPDGWRVSDNASAVETVAGGYHGRRALRVRFDAASLPAWSRDAKTWKGADVVLPKPVDASATPHLSLAVRVPKPAAGEFKAGNVFYAKVRAYAADGQVAYGLARLDPQLGWNVLSLNLSGWKERSQLARLKVWVRGSTDDDWRGSFDLDDVALSGEVAAGAAIPNVDVSATLAEHHPVGSKLSVSVTNNDVRPLAGKLTLRPCDGVAATPDTLDVDGIGTGDERTYDTTVTAFDPADADHPVICAAYDGLVLPVEFTVPPATPTSLFTFDDGVQGWQAGGNVTSVASVGGFANGPGSPHGGAGALEATGAAAPASATRTVAVDPANPLDLSAARTVVAWVDSYGGAPGATGYEATLTLVGGTERRSATLTTFTPDRWNELRVDVGDWSPRNKVTRIEVSFRAIGSDTPWSARFQVDDVAYLD</sequence>
<dbReference type="Gene3D" id="3.20.20.80">
    <property type="entry name" value="Glycosidases"/>
    <property type="match status" value="1"/>
</dbReference>
<reference evidence="4 5" key="1">
    <citation type="submission" date="2016-10" db="EMBL/GenBank/DDBJ databases">
        <authorList>
            <person name="de Groot N.N."/>
        </authorList>
    </citation>
    <scope>NUCLEOTIDE SEQUENCE [LARGE SCALE GENOMIC DNA]</scope>
    <source>
        <strain evidence="4 5">CPCC 202808</strain>
    </source>
</reference>
<dbReference type="OrthoDB" id="175224at2"/>
<feature type="signal peptide" evidence="1">
    <location>
        <begin position="1"/>
        <end position="29"/>
    </location>
</feature>
<protein>
    <recommendedName>
        <fullName evidence="2">DUF5722 domain-containing protein</fullName>
    </recommendedName>
</protein>
<feature type="chain" id="PRO_5039067554" description="DUF5722 domain-containing protein" evidence="1">
    <location>
        <begin position="30"/>
        <end position="1031"/>
    </location>
</feature>
<feature type="domain" description="DUF5722" evidence="2">
    <location>
        <begin position="165"/>
        <end position="572"/>
    </location>
</feature>
<evidence type="ECO:0000259" key="2">
    <source>
        <dbReference type="Pfam" id="PF18989"/>
    </source>
</evidence>
<evidence type="ECO:0000313" key="6">
    <source>
        <dbReference type="Proteomes" id="UP000533017"/>
    </source>
</evidence>
<keyword evidence="1" id="KW-0732">Signal</keyword>
<evidence type="ECO:0000313" key="3">
    <source>
        <dbReference type="EMBL" id="NYH84955.1"/>
    </source>
</evidence>
<gene>
    <name evidence="3" type="ORF">FHR37_003806</name>
    <name evidence="4" type="ORF">SAMN05421678_10274</name>
</gene>